<dbReference type="EMBL" id="JAHYIQ010000020">
    <property type="protein sequence ID" value="KAK1123460.1"/>
    <property type="molecule type" value="Genomic_DNA"/>
</dbReference>
<gene>
    <name evidence="1" type="ORF">K0M31_008168</name>
</gene>
<evidence type="ECO:0000313" key="1">
    <source>
        <dbReference type="EMBL" id="KAK1123460.1"/>
    </source>
</evidence>
<keyword evidence="2" id="KW-1185">Reference proteome</keyword>
<comment type="caution">
    <text evidence="1">The sequence shown here is derived from an EMBL/GenBank/DDBJ whole genome shotgun (WGS) entry which is preliminary data.</text>
</comment>
<evidence type="ECO:0000313" key="2">
    <source>
        <dbReference type="Proteomes" id="UP001177670"/>
    </source>
</evidence>
<reference evidence="1" key="1">
    <citation type="submission" date="2021-10" db="EMBL/GenBank/DDBJ databases">
        <title>Melipona bicolor Genome sequencing and assembly.</title>
        <authorList>
            <person name="Araujo N.S."/>
            <person name="Arias M.C."/>
        </authorList>
    </citation>
    <scope>NUCLEOTIDE SEQUENCE</scope>
    <source>
        <strain evidence="1">USP_2M_L1-L4_2017</strain>
        <tissue evidence="1">Whole body</tissue>
    </source>
</reference>
<dbReference type="AlphaFoldDB" id="A0AA40KK64"/>
<protein>
    <submittedName>
        <fullName evidence="1">Uncharacterized protein</fullName>
    </submittedName>
</protein>
<organism evidence="1 2">
    <name type="scientific">Melipona bicolor</name>
    <dbReference type="NCBI Taxonomy" id="60889"/>
    <lineage>
        <taxon>Eukaryota</taxon>
        <taxon>Metazoa</taxon>
        <taxon>Ecdysozoa</taxon>
        <taxon>Arthropoda</taxon>
        <taxon>Hexapoda</taxon>
        <taxon>Insecta</taxon>
        <taxon>Pterygota</taxon>
        <taxon>Neoptera</taxon>
        <taxon>Endopterygota</taxon>
        <taxon>Hymenoptera</taxon>
        <taxon>Apocrita</taxon>
        <taxon>Aculeata</taxon>
        <taxon>Apoidea</taxon>
        <taxon>Anthophila</taxon>
        <taxon>Apidae</taxon>
        <taxon>Melipona</taxon>
    </lineage>
</organism>
<dbReference type="Proteomes" id="UP001177670">
    <property type="component" value="Unassembled WGS sequence"/>
</dbReference>
<accession>A0AA40KK64</accession>
<name>A0AA40KK64_9HYME</name>
<sequence>MTNYYILYYTECGNAAGVSDCTKLWENMVVRKLERRSDPAKNHTFAFFLVDILRSWLQCAFLKVSRSSDTIHIYD</sequence>
<proteinExistence type="predicted"/>